<dbReference type="InterPro" id="IPR021436">
    <property type="entry name" value="DUF3085"/>
</dbReference>
<gene>
    <name evidence="1" type="ORF">QRO08_22190</name>
</gene>
<protein>
    <submittedName>
        <fullName evidence="1">DUF3085 domain-containing protein</fullName>
    </submittedName>
</protein>
<keyword evidence="2" id="KW-1185">Reference proteome</keyword>
<dbReference type="EMBL" id="CP127363">
    <property type="protein sequence ID" value="WIY48497.1"/>
    <property type="molecule type" value="Genomic_DNA"/>
</dbReference>
<sequence>MPLRFRGVELRPVLAEAIRERCPIVLKRGDGVYWHAACSPQYSRGYLTPIAYALGCNPRVNAFEHWWDRACQALGADTLCKAFDPRDSAFACILYGNFDLELSAVPSPLSVRPVPAGTLFHH</sequence>
<dbReference type="Pfam" id="PF11284">
    <property type="entry name" value="DUF3085"/>
    <property type="match status" value="1"/>
</dbReference>
<evidence type="ECO:0000313" key="1">
    <source>
        <dbReference type="EMBL" id="WIY48497.1"/>
    </source>
</evidence>
<accession>A0ABY9ANX6</accession>
<dbReference type="Proteomes" id="UP001242732">
    <property type="component" value="Chromosome"/>
</dbReference>
<evidence type="ECO:0000313" key="2">
    <source>
        <dbReference type="Proteomes" id="UP001242732"/>
    </source>
</evidence>
<proteinExistence type="predicted"/>
<name>A0ABY9ANX6_PARCI</name>
<reference evidence="1 2" key="1">
    <citation type="submission" date="2023-06" db="EMBL/GenBank/DDBJ databases">
        <authorList>
            <person name="Ham H."/>
            <person name="Park D.S."/>
        </authorList>
    </citation>
    <scope>NUCLEOTIDE SEQUENCE [LARGE SCALE GENOMIC DNA]</scope>
    <source>
        <strain evidence="1 2">KACC 17005</strain>
    </source>
</reference>
<dbReference type="RefSeq" id="WP_011793725.1">
    <property type="nucleotide sequence ID" value="NZ_CP023687.1"/>
</dbReference>
<organism evidence="1 2">
    <name type="scientific">Paracidovorax citrulli</name>
    <name type="common">Acidovorax citrulli</name>
    <dbReference type="NCBI Taxonomy" id="80869"/>
    <lineage>
        <taxon>Bacteria</taxon>
        <taxon>Pseudomonadati</taxon>
        <taxon>Pseudomonadota</taxon>
        <taxon>Betaproteobacteria</taxon>
        <taxon>Burkholderiales</taxon>
        <taxon>Comamonadaceae</taxon>
        <taxon>Paracidovorax</taxon>
    </lineage>
</organism>